<feature type="region of interest" description="Disordered" evidence="1">
    <location>
        <begin position="190"/>
        <end position="218"/>
    </location>
</feature>
<feature type="region of interest" description="Disordered" evidence="1">
    <location>
        <begin position="1"/>
        <end position="125"/>
    </location>
</feature>
<feature type="compositionally biased region" description="Basic and acidic residues" evidence="1">
    <location>
        <begin position="9"/>
        <end position="19"/>
    </location>
</feature>
<feature type="compositionally biased region" description="Acidic residues" evidence="1">
    <location>
        <begin position="64"/>
        <end position="78"/>
    </location>
</feature>
<feature type="compositionally biased region" description="Basic residues" evidence="1">
    <location>
        <begin position="97"/>
        <end position="112"/>
    </location>
</feature>
<evidence type="ECO:0008006" key="4">
    <source>
        <dbReference type="Google" id="ProtNLM"/>
    </source>
</evidence>
<dbReference type="PANTHER" id="PTHR22684:SF0">
    <property type="entry name" value="RIBOSOME QUALITY CONTROL COMPLEX SUBUNIT TCF25"/>
    <property type="match status" value="1"/>
</dbReference>
<dbReference type="Proteomes" id="UP001152607">
    <property type="component" value="Unassembled WGS sequence"/>
</dbReference>
<organism evidence="2 3">
    <name type="scientific">Periconia digitata</name>
    <dbReference type="NCBI Taxonomy" id="1303443"/>
    <lineage>
        <taxon>Eukaryota</taxon>
        <taxon>Fungi</taxon>
        <taxon>Dikarya</taxon>
        <taxon>Ascomycota</taxon>
        <taxon>Pezizomycotina</taxon>
        <taxon>Dothideomycetes</taxon>
        <taxon>Pleosporomycetidae</taxon>
        <taxon>Pleosporales</taxon>
        <taxon>Massarineae</taxon>
        <taxon>Periconiaceae</taxon>
        <taxon>Periconia</taxon>
    </lineage>
</organism>
<reference evidence="2" key="1">
    <citation type="submission" date="2023-01" db="EMBL/GenBank/DDBJ databases">
        <authorList>
            <person name="Van Ghelder C."/>
            <person name="Rancurel C."/>
        </authorList>
    </citation>
    <scope>NUCLEOTIDE SEQUENCE</scope>
    <source>
        <strain evidence="2">CNCM I-4278</strain>
    </source>
</reference>
<dbReference type="GO" id="GO:0072344">
    <property type="term" value="P:rescue of stalled ribosome"/>
    <property type="evidence" value="ECO:0007669"/>
    <property type="project" value="TreeGrafter"/>
</dbReference>
<accession>A0A9W4XUQ3</accession>
<evidence type="ECO:0000256" key="1">
    <source>
        <dbReference type="SAM" id="MobiDB-lite"/>
    </source>
</evidence>
<feature type="compositionally biased region" description="Low complexity" evidence="1">
    <location>
        <begin position="208"/>
        <end position="218"/>
    </location>
</feature>
<dbReference type="InterPro" id="IPR006994">
    <property type="entry name" value="TCF25/Rqc1"/>
</dbReference>
<keyword evidence="3" id="KW-1185">Reference proteome</keyword>
<sequence>MSSRALRRAQRELEEKKQLEQLAQENAEEAEEAEEDDDDSESEAIASKPKPKPSLFAMLGDTGGDNDDEDDEEDEIEEPNTAKKVEIKEEPAPAPKPTKKSKKKKKKGKGKTKTAETQPSAKSQAMAGLDEIDQALLALKVTSHGGAGGASEDVPAISEEKQHLYSALSIDTQHLHAANEMRKLFGRSAVQGGADDEPRARRRGPQGGIAAAMAGRGAPGNRSLASLGLRRNIFIQGKEEWPRATSGGLGMEIVEKRTDGTVEYRFVHNTTYQSVQQQFDTCVASMDPERMVQLLQYNPYHISTLLQVSEIAKQQRDNAAAGELLERALFSLGRAVHSTFAHNLSQGKARLDFRRPENREFWLAVWRYIGTLGVRATWRTAFEWAKLLLSMSPDDDPYCIKLQIDQLALRGREPQALIDIVESDHLQRAWKIPPNLAFSVALAHDRLKHPQESRKALRLAIKEYPWIASRLCKELDITPIPKPVWGKEPNGDHQELLCQLYVPHAKDLWNTTEGTTLLVEVCYSMEEELGAGEHPYWLADFKELDIARHVILSDDRALLNLLDSAIKSKYTSTSDPLPPEDNISSYSTAAMGHQASRSGEVNQMQLLRELEDLRQYFQNINFQNIPNDDQIADEATFLGALEVAGTSIEQFMQRTQRLQQIRPLLHELGVDVVFDGQRESDAEADSDE</sequence>
<dbReference type="GO" id="GO:1990112">
    <property type="term" value="C:RQC complex"/>
    <property type="evidence" value="ECO:0007669"/>
    <property type="project" value="TreeGrafter"/>
</dbReference>
<dbReference type="EMBL" id="CAOQHR010000008">
    <property type="protein sequence ID" value="CAI6338361.1"/>
    <property type="molecule type" value="Genomic_DNA"/>
</dbReference>
<gene>
    <name evidence="2" type="ORF">PDIGIT_LOCUS11489</name>
</gene>
<dbReference type="Pfam" id="PF04910">
    <property type="entry name" value="Tcf25"/>
    <property type="match status" value="1"/>
</dbReference>
<feature type="compositionally biased region" description="Acidic residues" evidence="1">
    <location>
        <begin position="26"/>
        <end position="42"/>
    </location>
</feature>
<dbReference type="OrthoDB" id="205993at2759"/>
<feature type="compositionally biased region" description="Basic and acidic residues" evidence="1">
    <location>
        <begin position="80"/>
        <end position="91"/>
    </location>
</feature>
<proteinExistence type="predicted"/>
<dbReference type="GO" id="GO:1990116">
    <property type="term" value="P:ribosome-associated ubiquitin-dependent protein catabolic process"/>
    <property type="evidence" value="ECO:0007669"/>
    <property type="project" value="TreeGrafter"/>
</dbReference>
<comment type="caution">
    <text evidence="2">The sequence shown here is derived from an EMBL/GenBank/DDBJ whole genome shotgun (WGS) entry which is preliminary data.</text>
</comment>
<dbReference type="AlphaFoldDB" id="A0A9W4XUQ3"/>
<protein>
    <recommendedName>
        <fullName evidence="4">Transcription factor 25</fullName>
    </recommendedName>
</protein>
<name>A0A9W4XUQ3_9PLEO</name>
<evidence type="ECO:0000313" key="3">
    <source>
        <dbReference type="Proteomes" id="UP001152607"/>
    </source>
</evidence>
<dbReference type="PANTHER" id="PTHR22684">
    <property type="entry name" value="NULP1-RELATED"/>
    <property type="match status" value="1"/>
</dbReference>
<evidence type="ECO:0000313" key="2">
    <source>
        <dbReference type="EMBL" id="CAI6338361.1"/>
    </source>
</evidence>